<sequence length="49" mass="5710">MTIFVEFFALSMIFILCVLVGIDQWSERHQYYAAADSSFLDEAYPRDEA</sequence>
<organism evidence="2 3">
    <name type="scientific">Paraburkholderia dipogonis</name>
    <dbReference type="NCBI Taxonomy" id="1211383"/>
    <lineage>
        <taxon>Bacteria</taxon>
        <taxon>Pseudomonadati</taxon>
        <taxon>Pseudomonadota</taxon>
        <taxon>Betaproteobacteria</taxon>
        <taxon>Burkholderiales</taxon>
        <taxon>Burkholderiaceae</taxon>
        <taxon>Paraburkholderia</taxon>
    </lineage>
</organism>
<keyword evidence="1" id="KW-0812">Transmembrane</keyword>
<name>A0ABW9AWV2_9BURK</name>
<evidence type="ECO:0000313" key="2">
    <source>
        <dbReference type="EMBL" id="MFM0005077.1"/>
    </source>
</evidence>
<proteinExistence type="predicted"/>
<keyword evidence="1" id="KW-0472">Membrane</keyword>
<gene>
    <name evidence="2" type="ORF">PQR57_29190</name>
</gene>
<accession>A0ABW9AWV2</accession>
<reference evidence="2 3" key="1">
    <citation type="journal article" date="2024" name="Chem. Sci.">
        <title>Discovery of megapolipeptins by genome mining of a Burkholderiales bacteria collection.</title>
        <authorList>
            <person name="Paulo B.S."/>
            <person name="Recchia M.J.J."/>
            <person name="Lee S."/>
            <person name="Fergusson C.H."/>
            <person name="Romanowski S.B."/>
            <person name="Hernandez A."/>
            <person name="Krull N."/>
            <person name="Liu D.Y."/>
            <person name="Cavanagh H."/>
            <person name="Bos A."/>
            <person name="Gray C.A."/>
            <person name="Murphy B.T."/>
            <person name="Linington R.G."/>
            <person name="Eustaquio A.S."/>
        </authorList>
    </citation>
    <scope>NUCLEOTIDE SEQUENCE [LARGE SCALE GENOMIC DNA]</scope>
    <source>
        <strain evidence="2 3">RL17-350-BIC-A</strain>
    </source>
</reference>
<evidence type="ECO:0000256" key="1">
    <source>
        <dbReference type="SAM" id="Phobius"/>
    </source>
</evidence>
<comment type="caution">
    <text evidence="2">The sequence shown here is derived from an EMBL/GenBank/DDBJ whole genome shotgun (WGS) entry which is preliminary data.</text>
</comment>
<keyword evidence="1" id="KW-1133">Transmembrane helix</keyword>
<evidence type="ECO:0008006" key="4">
    <source>
        <dbReference type="Google" id="ProtNLM"/>
    </source>
</evidence>
<evidence type="ECO:0000313" key="3">
    <source>
        <dbReference type="Proteomes" id="UP001629230"/>
    </source>
</evidence>
<dbReference type="Proteomes" id="UP001629230">
    <property type="component" value="Unassembled WGS sequence"/>
</dbReference>
<dbReference type="RefSeq" id="WP_408179848.1">
    <property type="nucleotide sequence ID" value="NZ_JAQQEZ010000026.1"/>
</dbReference>
<feature type="transmembrane region" description="Helical" evidence="1">
    <location>
        <begin position="6"/>
        <end position="22"/>
    </location>
</feature>
<protein>
    <recommendedName>
        <fullName evidence="4">CcoQ/FixQ family Cbb3-type cytochrome c oxidase assembly chaperone</fullName>
    </recommendedName>
</protein>
<dbReference type="EMBL" id="JAQQEZ010000026">
    <property type="protein sequence ID" value="MFM0005077.1"/>
    <property type="molecule type" value="Genomic_DNA"/>
</dbReference>
<keyword evidence="3" id="KW-1185">Reference proteome</keyword>